<dbReference type="Gene3D" id="1.10.510.10">
    <property type="entry name" value="Transferase(Phosphotransferase) domain 1"/>
    <property type="match status" value="2"/>
</dbReference>
<evidence type="ECO:0000259" key="2">
    <source>
        <dbReference type="PROSITE" id="PS50011"/>
    </source>
</evidence>
<keyword evidence="1" id="KW-0547">Nucleotide-binding</keyword>
<dbReference type="GO" id="GO:0004672">
    <property type="term" value="F:protein kinase activity"/>
    <property type="evidence" value="ECO:0007669"/>
    <property type="project" value="InterPro"/>
</dbReference>
<evidence type="ECO:0000256" key="1">
    <source>
        <dbReference type="PROSITE-ProRule" id="PRU10141"/>
    </source>
</evidence>
<proteinExistence type="predicted"/>
<keyword evidence="1" id="KW-0067">ATP-binding</keyword>
<organism evidence="3 4">
    <name type="scientific">Rhizophagus clarus</name>
    <dbReference type="NCBI Taxonomy" id="94130"/>
    <lineage>
        <taxon>Eukaryota</taxon>
        <taxon>Fungi</taxon>
        <taxon>Fungi incertae sedis</taxon>
        <taxon>Mucoromycota</taxon>
        <taxon>Glomeromycotina</taxon>
        <taxon>Glomeromycetes</taxon>
        <taxon>Glomerales</taxon>
        <taxon>Glomeraceae</taxon>
        <taxon>Rhizophagus</taxon>
    </lineage>
</organism>
<accession>A0A8H3LQS6</accession>
<dbReference type="Pfam" id="PF00069">
    <property type="entry name" value="Pkinase"/>
    <property type="match status" value="1"/>
</dbReference>
<dbReference type="InterPro" id="IPR000719">
    <property type="entry name" value="Prot_kinase_dom"/>
</dbReference>
<dbReference type="PROSITE" id="PS50011">
    <property type="entry name" value="PROTEIN_KINASE_DOM"/>
    <property type="match status" value="1"/>
</dbReference>
<dbReference type="OrthoDB" id="1668230at2759"/>
<dbReference type="AlphaFoldDB" id="A0A8H3LQS6"/>
<evidence type="ECO:0000313" key="3">
    <source>
        <dbReference type="EMBL" id="GES90932.1"/>
    </source>
</evidence>
<comment type="caution">
    <text evidence="3">The sequence shown here is derived from an EMBL/GenBank/DDBJ whole genome shotgun (WGS) entry which is preliminary data.</text>
</comment>
<protein>
    <submittedName>
        <fullName evidence="3">Kinase-like domain-containing protein</fullName>
    </submittedName>
</protein>
<dbReference type="Pfam" id="PF08238">
    <property type="entry name" value="Sel1"/>
    <property type="match status" value="7"/>
</dbReference>
<dbReference type="Gene3D" id="1.25.40.10">
    <property type="entry name" value="Tetratricopeptide repeat domain"/>
    <property type="match status" value="1"/>
</dbReference>
<dbReference type="SUPFAM" id="SSF56112">
    <property type="entry name" value="Protein kinase-like (PK-like)"/>
    <property type="match status" value="1"/>
</dbReference>
<dbReference type="Pfam" id="PF07714">
    <property type="entry name" value="PK_Tyr_Ser-Thr"/>
    <property type="match status" value="1"/>
</dbReference>
<dbReference type="PANTHER" id="PTHR45011">
    <property type="entry name" value="DAP3-BINDING CELL DEATH ENHANCER 1"/>
    <property type="match status" value="1"/>
</dbReference>
<dbReference type="GO" id="GO:0005524">
    <property type="term" value="F:ATP binding"/>
    <property type="evidence" value="ECO:0007669"/>
    <property type="project" value="UniProtKB-UniRule"/>
</dbReference>
<dbReference type="SUPFAM" id="SSF81901">
    <property type="entry name" value="HCP-like"/>
    <property type="match status" value="2"/>
</dbReference>
<keyword evidence="3" id="KW-0808">Transferase</keyword>
<dbReference type="InterPro" id="IPR017441">
    <property type="entry name" value="Protein_kinase_ATP_BS"/>
</dbReference>
<keyword evidence="3" id="KW-0418">Kinase</keyword>
<dbReference type="PANTHER" id="PTHR45011:SF1">
    <property type="entry name" value="DAP3-BINDING CELL DEATH ENHANCER 1"/>
    <property type="match status" value="1"/>
</dbReference>
<dbReference type="InterPro" id="IPR052748">
    <property type="entry name" value="ISR_Activator"/>
</dbReference>
<dbReference type="InterPro" id="IPR006597">
    <property type="entry name" value="Sel1-like"/>
</dbReference>
<dbReference type="InterPro" id="IPR011990">
    <property type="entry name" value="TPR-like_helical_dom_sf"/>
</dbReference>
<dbReference type="PROSITE" id="PS00107">
    <property type="entry name" value="PROTEIN_KINASE_ATP"/>
    <property type="match status" value="1"/>
</dbReference>
<dbReference type="EMBL" id="BLAL01000197">
    <property type="protein sequence ID" value="GES90932.1"/>
    <property type="molecule type" value="Genomic_DNA"/>
</dbReference>
<dbReference type="InterPro" id="IPR001245">
    <property type="entry name" value="Ser-Thr/Tyr_kinase_cat_dom"/>
</dbReference>
<dbReference type="SMART" id="SM00671">
    <property type="entry name" value="SEL1"/>
    <property type="match status" value="6"/>
</dbReference>
<dbReference type="InterPro" id="IPR011009">
    <property type="entry name" value="Kinase-like_dom_sf"/>
</dbReference>
<evidence type="ECO:0000313" key="4">
    <source>
        <dbReference type="Proteomes" id="UP000615446"/>
    </source>
</evidence>
<gene>
    <name evidence="3" type="ORF">RCL2_001776200</name>
</gene>
<sequence length="715" mass="81366">MQICDSNGWINWIEVAIAKKYVKHYEFKHFNNIQVIGSGGFGKVYRANWKNSDKYFALKSFKLNCTTIKEIVNEILLQCEVDFHGNIISFCGITTSDQEIQKNGPKNYLLVMEYADGGTLRNYLKAHPKLTCNEKLQMANQLAHAVSCLHDEGIVHRDLHSNNILVHRNTINCQKGLKNQLIFNQKYLECKMSNVYSIGVLLWEISSGKPPFHNELYDFSLAFEILQGLREEPVPITPEEYVKVYKDCWDGEPNNRPTINQVVDRLKSIISELDHNSNNVSSDADTNMNAREMVSSIMPSNNQIANIQVSNGRSNNTTNISLLGELSQFIQNFDKMDTREMTSPIMTSPITSSSNQISNIQMASDRSRNITDISLHGELSQFIQDFDRMNTNEIRSTVSSISTVSPSSNRITSRPNSNIVENNYSLIVDEIVKDILNKLDGEKQQILNYLDKKNVTPQEIFNWLLNNQNESNNIVLLGNLYNLGIGTNINKSKMIELFQIATNLGNNIAQRDLGVCYQYGIGVEKDYNKAFELYKKSAEGGYAEGIKQLGYCYDYGIGTYANARQAFKLYQQATELGSNTARYFLGYCYQHGLGVNKDCFKAFKLYEESANRGYLDAITQLGYFLEVGYGTVKNHNKAFELYKKCAEREYLEGMISLGYCYQYGIGTSIDKKKSFEIYKKAANLGHSSAQYNLAYLYEKGKELRKIEIRQFIGIN</sequence>
<name>A0A8H3LQS6_9GLOM</name>
<reference evidence="3" key="1">
    <citation type="submission" date="2019-10" db="EMBL/GenBank/DDBJ databases">
        <title>Conservation and host-specific expression of non-tandemly repeated heterogenous ribosome RNA gene in arbuscular mycorrhizal fungi.</title>
        <authorList>
            <person name="Maeda T."/>
            <person name="Kobayashi Y."/>
            <person name="Nakagawa T."/>
            <person name="Ezawa T."/>
            <person name="Yamaguchi K."/>
            <person name="Bino T."/>
            <person name="Nishimoto Y."/>
            <person name="Shigenobu S."/>
            <person name="Kawaguchi M."/>
        </authorList>
    </citation>
    <scope>NUCLEOTIDE SEQUENCE</scope>
    <source>
        <strain evidence="3">HR1</strain>
    </source>
</reference>
<feature type="binding site" evidence="1">
    <location>
        <position position="59"/>
    </location>
    <ligand>
        <name>ATP</name>
        <dbReference type="ChEBI" id="CHEBI:30616"/>
    </ligand>
</feature>
<dbReference type="Proteomes" id="UP000615446">
    <property type="component" value="Unassembled WGS sequence"/>
</dbReference>
<feature type="domain" description="Protein kinase" evidence="2">
    <location>
        <begin position="30"/>
        <end position="270"/>
    </location>
</feature>